<feature type="domain" description="Ig-like" evidence="2">
    <location>
        <begin position="125"/>
        <end position="221"/>
    </location>
</feature>
<keyword evidence="1" id="KW-1133">Transmembrane helix</keyword>
<dbReference type="InterPro" id="IPR013106">
    <property type="entry name" value="Ig_V-set"/>
</dbReference>
<dbReference type="SMART" id="SM00408">
    <property type="entry name" value="IGc2"/>
    <property type="match status" value="2"/>
</dbReference>
<keyword evidence="1" id="KW-0812">Transmembrane</keyword>
<feature type="transmembrane region" description="Helical" evidence="1">
    <location>
        <begin position="7"/>
        <end position="25"/>
    </location>
</feature>
<evidence type="ECO:0000313" key="3">
    <source>
        <dbReference type="EMBL" id="KAL1502232.1"/>
    </source>
</evidence>
<keyword evidence="1" id="KW-0472">Membrane</keyword>
<dbReference type="Pfam" id="PF07679">
    <property type="entry name" value="I-set"/>
    <property type="match status" value="1"/>
</dbReference>
<comment type="caution">
    <text evidence="3">The sequence shown here is derived from an EMBL/GenBank/DDBJ whole genome shotgun (WGS) entry which is preliminary data.</text>
</comment>
<dbReference type="InterPro" id="IPR037448">
    <property type="entry name" value="Zig-8"/>
</dbReference>
<dbReference type="InterPro" id="IPR013783">
    <property type="entry name" value="Ig-like_fold"/>
</dbReference>
<sequence length="275" mass="31134">MTKLHEFIIGVIIYICYLLGNVKLYTIQAESRNQPYFGSNDIRNVTTTVGLTAYLHCQVQQLGDKAVSWIRKRDLHILTVGVLTYTSDQRFQIIRSEKSSNWTLQIKFPQIRDSGIYECQVNTEPKMSLPFRLNVVEAKAKILGSVDLHVREGSSVTFICKVTQGPHDLNTVFWYKDNKILQSMGDNESQKIRIQNLWKDSLTSQLHINRVNWSDSGKYSCVPTAALPAHANLYVITGEHPAAMHHGTGTITAKTFPELYFVASIGTLIFSRLGR</sequence>
<dbReference type="InterPro" id="IPR013098">
    <property type="entry name" value="Ig_I-set"/>
</dbReference>
<name>A0ABD1ETV4_HYPHA</name>
<reference evidence="3 4" key="1">
    <citation type="submission" date="2024-05" db="EMBL/GenBank/DDBJ databases">
        <title>Genetic variation in Jamaican populations of the coffee berry borer (Hypothenemus hampei).</title>
        <authorList>
            <person name="Errbii M."/>
            <person name="Myrie A."/>
        </authorList>
    </citation>
    <scope>NUCLEOTIDE SEQUENCE [LARGE SCALE GENOMIC DNA]</scope>
    <source>
        <strain evidence="3">JA-Hopewell-2020-01-JO</strain>
        <tissue evidence="3">Whole body</tissue>
    </source>
</reference>
<dbReference type="PANTHER" id="PTHR23279">
    <property type="entry name" value="DEFECTIVE PROBOSCIS EXTENSION RESPONSE DPR -RELATED"/>
    <property type="match status" value="1"/>
</dbReference>
<organism evidence="3 4">
    <name type="scientific">Hypothenemus hampei</name>
    <name type="common">Coffee berry borer</name>
    <dbReference type="NCBI Taxonomy" id="57062"/>
    <lineage>
        <taxon>Eukaryota</taxon>
        <taxon>Metazoa</taxon>
        <taxon>Ecdysozoa</taxon>
        <taxon>Arthropoda</taxon>
        <taxon>Hexapoda</taxon>
        <taxon>Insecta</taxon>
        <taxon>Pterygota</taxon>
        <taxon>Neoptera</taxon>
        <taxon>Endopterygota</taxon>
        <taxon>Coleoptera</taxon>
        <taxon>Polyphaga</taxon>
        <taxon>Cucujiformia</taxon>
        <taxon>Curculionidae</taxon>
        <taxon>Scolytinae</taxon>
        <taxon>Hypothenemus</taxon>
    </lineage>
</organism>
<dbReference type="InterPro" id="IPR007110">
    <property type="entry name" value="Ig-like_dom"/>
</dbReference>
<evidence type="ECO:0000313" key="4">
    <source>
        <dbReference type="Proteomes" id="UP001566132"/>
    </source>
</evidence>
<dbReference type="InterPro" id="IPR003599">
    <property type="entry name" value="Ig_sub"/>
</dbReference>
<accession>A0ABD1ETV4</accession>
<dbReference type="SMART" id="SM00409">
    <property type="entry name" value="IG"/>
    <property type="match status" value="2"/>
</dbReference>
<evidence type="ECO:0000259" key="2">
    <source>
        <dbReference type="PROSITE" id="PS50835"/>
    </source>
</evidence>
<dbReference type="AlphaFoldDB" id="A0ABD1ETV4"/>
<dbReference type="EMBL" id="JBDJPC010000005">
    <property type="protein sequence ID" value="KAL1502232.1"/>
    <property type="molecule type" value="Genomic_DNA"/>
</dbReference>
<gene>
    <name evidence="3" type="ORF">ABEB36_007405</name>
</gene>
<dbReference type="InterPro" id="IPR003598">
    <property type="entry name" value="Ig_sub2"/>
</dbReference>
<dbReference type="PROSITE" id="PS50835">
    <property type="entry name" value="IG_LIKE"/>
    <property type="match status" value="2"/>
</dbReference>
<dbReference type="SMART" id="SM00406">
    <property type="entry name" value="IGv"/>
    <property type="match status" value="1"/>
</dbReference>
<dbReference type="Proteomes" id="UP001566132">
    <property type="component" value="Unassembled WGS sequence"/>
</dbReference>
<dbReference type="CDD" id="cd00096">
    <property type="entry name" value="Ig"/>
    <property type="match status" value="1"/>
</dbReference>
<dbReference type="Gene3D" id="2.60.40.10">
    <property type="entry name" value="Immunoglobulins"/>
    <property type="match status" value="2"/>
</dbReference>
<proteinExistence type="predicted"/>
<dbReference type="PANTHER" id="PTHR23279:SF4">
    <property type="entry name" value="DEFECTIVE PROBOSCIS EXTENSION RESPONSE 2, ISOFORM F-RELATED"/>
    <property type="match status" value="1"/>
</dbReference>
<protein>
    <recommendedName>
        <fullName evidence="2">Ig-like domain-containing protein</fullName>
    </recommendedName>
</protein>
<feature type="domain" description="Ig-like" evidence="2">
    <location>
        <begin position="35"/>
        <end position="122"/>
    </location>
</feature>
<evidence type="ECO:0000256" key="1">
    <source>
        <dbReference type="SAM" id="Phobius"/>
    </source>
</evidence>
<keyword evidence="4" id="KW-1185">Reference proteome</keyword>
<dbReference type="SUPFAM" id="SSF48726">
    <property type="entry name" value="Immunoglobulin"/>
    <property type="match status" value="2"/>
</dbReference>
<dbReference type="FunFam" id="2.60.40.10:FF:000129">
    <property type="entry name" value="CLUMA_CG018772, isoform A"/>
    <property type="match status" value="1"/>
</dbReference>
<dbReference type="Pfam" id="PF13927">
    <property type="entry name" value="Ig_3"/>
    <property type="match status" value="1"/>
</dbReference>
<dbReference type="InterPro" id="IPR036179">
    <property type="entry name" value="Ig-like_dom_sf"/>
</dbReference>